<reference evidence="7 8" key="1">
    <citation type="submission" date="2019-08" db="EMBL/GenBank/DDBJ databases">
        <title>In-depth cultivation of the pig gut microbiome towards novel bacterial diversity and tailored functional studies.</title>
        <authorList>
            <person name="Wylensek D."/>
            <person name="Hitch T.C.A."/>
            <person name="Clavel T."/>
        </authorList>
    </citation>
    <scope>NUCLEOTIDE SEQUENCE [LARGE SCALE GENOMIC DNA]</scope>
    <source>
        <strain evidence="7 8">LKV-178-WT-2G</strain>
    </source>
</reference>
<dbReference type="Pfam" id="PF01544">
    <property type="entry name" value="CorA"/>
    <property type="match status" value="1"/>
</dbReference>
<gene>
    <name evidence="7" type="ORF">FYJ50_04015</name>
</gene>
<keyword evidence="3 6" id="KW-0812">Transmembrane</keyword>
<keyword evidence="5 6" id="KW-0472">Membrane</keyword>
<proteinExistence type="inferred from homology"/>
<dbReference type="RefSeq" id="WP_154459744.1">
    <property type="nucleotide sequence ID" value="NZ_JAQYTQ010000065.1"/>
</dbReference>
<evidence type="ECO:0000313" key="7">
    <source>
        <dbReference type="EMBL" id="MSS01277.1"/>
    </source>
</evidence>
<comment type="caution">
    <text evidence="7">The sequence shown here is derived from an EMBL/GenBank/DDBJ whole genome shotgun (WGS) entry which is preliminary data.</text>
</comment>
<protein>
    <submittedName>
        <fullName evidence="7">Magnesium transporter CorA family protein</fullName>
    </submittedName>
</protein>
<evidence type="ECO:0000256" key="2">
    <source>
        <dbReference type="ARBA" id="ARBA00009765"/>
    </source>
</evidence>
<dbReference type="AlphaFoldDB" id="A0A7X2T3B6"/>
<organism evidence="7 8">
    <name type="scientific">Floccifex porci</name>
    <dbReference type="NCBI Taxonomy" id="2606629"/>
    <lineage>
        <taxon>Bacteria</taxon>
        <taxon>Bacillati</taxon>
        <taxon>Bacillota</taxon>
        <taxon>Erysipelotrichia</taxon>
        <taxon>Erysipelotrichales</taxon>
        <taxon>Erysipelotrichaceae</taxon>
        <taxon>Floccifex</taxon>
    </lineage>
</organism>
<feature type="transmembrane region" description="Helical" evidence="6">
    <location>
        <begin position="285"/>
        <end position="302"/>
    </location>
</feature>
<keyword evidence="8" id="KW-1185">Reference proteome</keyword>
<dbReference type="GO" id="GO:0046873">
    <property type="term" value="F:metal ion transmembrane transporter activity"/>
    <property type="evidence" value="ECO:0007669"/>
    <property type="project" value="InterPro"/>
</dbReference>
<dbReference type="EMBL" id="VUMM01000005">
    <property type="protein sequence ID" value="MSS01277.1"/>
    <property type="molecule type" value="Genomic_DNA"/>
</dbReference>
<name>A0A7X2T3B6_9FIRM</name>
<dbReference type="InterPro" id="IPR045863">
    <property type="entry name" value="CorA_TM1_TM2"/>
</dbReference>
<dbReference type="InterPro" id="IPR045861">
    <property type="entry name" value="CorA_cytoplasmic_dom"/>
</dbReference>
<keyword evidence="4 6" id="KW-1133">Transmembrane helix</keyword>
<sequence>MIEYYITKNRFIEKIDSPEKGCWINVVDPNRKEKLTLIRELGILEEFVKSSLDRSENAHIDYDDDVNQTLFIIDCPHLVRTENATYNTYPLGIVICNEFIVSISLSENTEINEIINGKSRGINTNNPIQFFLHFMLKISQKYLIYLQQIDHYSTELSSRLRETMKNEELLSMLALEKSLIYFSTSLKSDEVTLKKLRRCRQFKLSEEDNDLLDDVLIEIDQANEMSHIYKDVLNGTMDTFSNIIANNLNFSMKDLTIITISMEVPNMVFGFYGMNVKDLPMAVSWFPFIFSITLAFLVWFIVKRIR</sequence>
<dbReference type="GO" id="GO:0016020">
    <property type="term" value="C:membrane"/>
    <property type="evidence" value="ECO:0007669"/>
    <property type="project" value="UniProtKB-SubCell"/>
</dbReference>
<evidence type="ECO:0000256" key="5">
    <source>
        <dbReference type="ARBA" id="ARBA00023136"/>
    </source>
</evidence>
<evidence type="ECO:0000256" key="6">
    <source>
        <dbReference type="SAM" id="Phobius"/>
    </source>
</evidence>
<dbReference type="SUPFAM" id="SSF144083">
    <property type="entry name" value="Magnesium transport protein CorA, transmembrane region"/>
    <property type="match status" value="1"/>
</dbReference>
<evidence type="ECO:0000313" key="8">
    <source>
        <dbReference type="Proteomes" id="UP000470082"/>
    </source>
</evidence>
<dbReference type="Gene3D" id="1.20.58.340">
    <property type="entry name" value="Magnesium transport protein CorA, transmembrane region"/>
    <property type="match status" value="2"/>
</dbReference>
<evidence type="ECO:0000256" key="4">
    <source>
        <dbReference type="ARBA" id="ARBA00022989"/>
    </source>
</evidence>
<comment type="similarity">
    <text evidence="2">Belongs to the CorA metal ion transporter (MIT) (TC 1.A.35) family.</text>
</comment>
<dbReference type="InterPro" id="IPR047199">
    <property type="entry name" value="CorA-like"/>
</dbReference>
<dbReference type="Proteomes" id="UP000470082">
    <property type="component" value="Unassembled WGS sequence"/>
</dbReference>
<dbReference type="Gene3D" id="3.30.460.20">
    <property type="entry name" value="CorA soluble domain-like"/>
    <property type="match status" value="1"/>
</dbReference>
<dbReference type="CDD" id="cd12827">
    <property type="entry name" value="EcCorA_ZntB-like_u2"/>
    <property type="match status" value="1"/>
</dbReference>
<accession>A0A7X2T3B6</accession>
<comment type="subcellular location">
    <subcellularLocation>
        <location evidence="1">Membrane</location>
        <topology evidence="1">Multi-pass membrane protein</topology>
    </subcellularLocation>
</comment>
<dbReference type="PANTHER" id="PTHR47891:SF2">
    <property type="entry name" value="MAGNESIUM AND COBALT TRANSPORTER"/>
    <property type="match status" value="1"/>
</dbReference>
<evidence type="ECO:0000256" key="1">
    <source>
        <dbReference type="ARBA" id="ARBA00004141"/>
    </source>
</evidence>
<evidence type="ECO:0000256" key="3">
    <source>
        <dbReference type="ARBA" id="ARBA00022692"/>
    </source>
</evidence>
<dbReference type="SUPFAM" id="SSF143865">
    <property type="entry name" value="CorA soluble domain-like"/>
    <property type="match status" value="1"/>
</dbReference>
<dbReference type="InterPro" id="IPR002523">
    <property type="entry name" value="MgTranspt_CorA/ZnTranspt_ZntB"/>
</dbReference>
<dbReference type="PANTHER" id="PTHR47891">
    <property type="entry name" value="TRANSPORTER-RELATED"/>
    <property type="match status" value="1"/>
</dbReference>